<dbReference type="Pfam" id="PF07589">
    <property type="entry name" value="PEP-CTERM"/>
    <property type="match status" value="1"/>
</dbReference>
<dbReference type="InterPro" id="IPR006946">
    <property type="entry name" value="DGR2-like_dom"/>
</dbReference>
<accession>A0ABT0WQD6</accession>
<organism evidence="4 5">
    <name type="scientific">Janthinobacterium kumbetense</name>
    <dbReference type="NCBI Taxonomy" id="2950280"/>
    <lineage>
        <taxon>Bacteria</taxon>
        <taxon>Pseudomonadati</taxon>
        <taxon>Pseudomonadota</taxon>
        <taxon>Betaproteobacteria</taxon>
        <taxon>Burkholderiales</taxon>
        <taxon>Oxalobacteraceae</taxon>
        <taxon>Janthinobacterium</taxon>
    </lineage>
</organism>
<sequence>MKMPATLFKIAALASLITAGGANAATELVVNGSFESNAITTPFAQLSAVTGWTSSVSGNTAFEIQKGATQGGQSGFNPVAAAGTQYLELNAERLTSVSQSLATTAGGTYALSFAYSGRPNTPGGASSLMNVYWGSTLLTPTALVGNTTGVWQTYSQNVTALGSSTLLRFESIGPASAPTYGSYLDNVSVTTAVPEPESYAMMLLGLGLLGFMARRKTAA</sequence>
<dbReference type="SUPFAM" id="SSF49785">
    <property type="entry name" value="Galactose-binding domain-like"/>
    <property type="match status" value="1"/>
</dbReference>
<evidence type="ECO:0000256" key="1">
    <source>
        <dbReference type="SAM" id="SignalP"/>
    </source>
</evidence>
<evidence type="ECO:0000313" key="4">
    <source>
        <dbReference type="EMBL" id="MCM2566275.1"/>
    </source>
</evidence>
<feature type="signal peptide" evidence="1">
    <location>
        <begin position="1"/>
        <end position="24"/>
    </location>
</feature>
<feature type="domain" description="DUF642" evidence="2">
    <location>
        <begin position="28"/>
        <end position="189"/>
    </location>
</feature>
<dbReference type="Pfam" id="PF04862">
    <property type="entry name" value="DUF642"/>
    <property type="match status" value="1"/>
</dbReference>
<dbReference type="NCBIfam" id="TIGR02595">
    <property type="entry name" value="PEP_CTERM"/>
    <property type="match status" value="1"/>
</dbReference>
<dbReference type="InterPro" id="IPR013424">
    <property type="entry name" value="Ice-binding_C"/>
</dbReference>
<dbReference type="EMBL" id="JAMQGR010000003">
    <property type="protein sequence ID" value="MCM2566275.1"/>
    <property type="molecule type" value="Genomic_DNA"/>
</dbReference>
<evidence type="ECO:0000259" key="2">
    <source>
        <dbReference type="Pfam" id="PF04862"/>
    </source>
</evidence>
<reference evidence="4 5" key="1">
    <citation type="submission" date="2022-06" db="EMBL/GenBank/DDBJ databases">
        <title>Janthinobacterium kumbetensis sp. nov., isolated from spring water in Turkey.</title>
        <authorList>
            <person name="Inan Bektas K."/>
            <person name="Belduz A.A."/>
            <person name="Canakci S."/>
            <person name="Nalcaoglu A."/>
            <person name="Ceylan E."/>
            <person name="Kati H."/>
        </authorList>
    </citation>
    <scope>NUCLEOTIDE SEQUENCE [LARGE SCALE GENOMIC DNA]</scope>
    <source>
        <strain evidence="4 5">GK</strain>
    </source>
</reference>
<dbReference type="InterPro" id="IPR008979">
    <property type="entry name" value="Galactose-bd-like_sf"/>
</dbReference>
<feature type="domain" description="Ice-binding protein C-terminal" evidence="3">
    <location>
        <begin position="192"/>
        <end position="216"/>
    </location>
</feature>
<dbReference type="Gene3D" id="2.60.120.260">
    <property type="entry name" value="Galactose-binding domain-like"/>
    <property type="match status" value="1"/>
</dbReference>
<feature type="chain" id="PRO_5046939452" evidence="1">
    <location>
        <begin position="25"/>
        <end position="219"/>
    </location>
</feature>
<keyword evidence="1" id="KW-0732">Signal</keyword>
<dbReference type="RefSeq" id="WP_099665284.1">
    <property type="nucleotide sequence ID" value="NZ_JAMQGR010000003.1"/>
</dbReference>
<evidence type="ECO:0000259" key="3">
    <source>
        <dbReference type="Pfam" id="PF07589"/>
    </source>
</evidence>
<name>A0ABT0WQD6_9BURK</name>
<comment type="caution">
    <text evidence="4">The sequence shown here is derived from an EMBL/GenBank/DDBJ whole genome shotgun (WGS) entry which is preliminary data.</text>
</comment>
<protein>
    <submittedName>
        <fullName evidence="4">DUF642 domain-containing protein</fullName>
    </submittedName>
</protein>
<proteinExistence type="predicted"/>
<keyword evidence="5" id="KW-1185">Reference proteome</keyword>
<gene>
    <name evidence="4" type="ORF">NCG91_11765</name>
</gene>
<evidence type="ECO:0000313" key="5">
    <source>
        <dbReference type="Proteomes" id="UP001202243"/>
    </source>
</evidence>
<dbReference type="Proteomes" id="UP001202243">
    <property type="component" value="Unassembled WGS sequence"/>
</dbReference>